<accession>A0A9P8V8B9</accession>
<name>A0A9P8V8B9_9PEZI</name>
<dbReference type="GO" id="GO:0020037">
    <property type="term" value="F:heme binding"/>
    <property type="evidence" value="ECO:0007669"/>
    <property type="project" value="InterPro"/>
</dbReference>
<dbReference type="InterPro" id="IPR002403">
    <property type="entry name" value="Cyt_P450_E_grp-IV"/>
</dbReference>
<dbReference type="PROSITE" id="PS00086">
    <property type="entry name" value="CYTOCHROME_P450"/>
    <property type="match status" value="1"/>
</dbReference>
<dbReference type="OrthoDB" id="1844152at2759"/>
<protein>
    <submittedName>
        <fullName evidence="10">Ent-kaurene oxidase</fullName>
    </submittedName>
</protein>
<dbReference type="PRINTS" id="PR00385">
    <property type="entry name" value="P450"/>
</dbReference>
<evidence type="ECO:0000256" key="4">
    <source>
        <dbReference type="ARBA" id="ARBA00022723"/>
    </source>
</evidence>
<dbReference type="PANTHER" id="PTHR46206:SF2">
    <property type="entry name" value="CYTOCHROME P450 MONOOXYGENASE AUSG-RELATED"/>
    <property type="match status" value="1"/>
</dbReference>
<dbReference type="Gene3D" id="1.10.630.10">
    <property type="entry name" value="Cytochrome P450"/>
    <property type="match status" value="1"/>
</dbReference>
<dbReference type="GO" id="GO:0005506">
    <property type="term" value="F:iron ion binding"/>
    <property type="evidence" value="ECO:0007669"/>
    <property type="project" value="InterPro"/>
</dbReference>
<keyword evidence="5 9" id="KW-0560">Oxidoreductase</keyword>
<reference evidence="10" key="1">
    <citation type="journal article" date="2021" name="Nat. Commun.">
        <title>Genetic determinants of endophytism in the Arabidopsis root mycobiome.</title>
        <authorList>
            <person name="Mesny F."/>
            <person name="Miyauchi S."/>
            <person name="Thiergart T."/>
            <person name="Pickel B."/>
            <person name="Atanasova L."/>
            <person name="Karlsson M."/>
            <person name="Huettel B."/>
            <person name="Barry K.W."/>
            <person name="Haridas S."/>
            <person name="Chen C."/>
            <person name="Bauer D."/>
            <person name="Andreopoulos W."/>
            <person name="Pangilinan J."/>
            <person name="LaButti K."/>
            <person name="Riley R."/>
            <person name="Lipzen A."/>
            <person name="Clum A."/>
            <person name="Drula E."/>
            <person name="Henrissat B."/>
            <person name="Kohler A."/>
            <person name="Grigoriev I.V."/>
            <person name="Martin F.M."/>
            <person name="Hacquard S."/>
        </authorList>
    </citation>
    <scope>NUCLEOTIDE SEQUENCE</scope>
    <source>
        <strain evidence="10">MPI-SDFR-AT-0117</strain>
    </source>
</reference>
<evidence type="ECO:0000256" key="8">
    <source>
        <dbReference type="PIRSR" id="PIRSR602403-1"/>
    </source>
</evidence>
<keyword evidence="4 8" id="KW-0479">Metal-binding</keyword>
<evidence type="ECO:0000313" key="11">
    <source>
        <dbReference type="Proteomes" id="UP000770015"/>
    </source>
</evidence>
<evidence type="ECO:0000256" key="6">
    <source>
        <dbReference type="ARBA" id="ARBA00023004"/>
    </source>
</evidence>
<gene>
    <name evidence="10" type="ORF">F5X68DRAFT_136506</name>
</gene>
<proteinExistence type="inferred from homology"/>
<comment type="similarity">
    <text evidence="2 9">Belongs to the cytochrome P450 family.</text>
</comment>
<evidence type="ECO:0000256" key="2">
    <source>
        <dbReference type="ARBA" id="ARBA00010617"/>
    </source>
</evidence>
<dbReference type="Proteomes" id="UP000770015">
    <property type="component" value="Unassembled WGS sequence"/>
</dbReference>
<organism evidence="10 11">
    <name type="scientific">Plectosphaerella plurivora</name>
    <dbReference type="NCBI Taxonomy" id="936078"/>
    <lineage>
        <taxon>Eukaryota</taxon>
        <taxon>Fungi</taxon>
        <taxon>Dikarya</taxon>
        <taxon>Ascomycota</taxon>
        <taxon>Pezizomycotina</taxon>
        <taxon>Sordariomycetes</taxon>
        <taxon>Hypocreomycetidae</taxon>
        <taxon>Glomerellales</taxon>
        <taxon>Plectosphaerellaceae</taxon>
        <taxon>Plectosphaerella</taxon>
    </lineage>
</organism>
<evidence type="ECO:0000256" key="5">
    <source>
        <dbReference type="ARBA" id="ARBA00023002"/>
    </source>
</evidence>
<dbReference type="PANTHER" id="PTHR46206">
    <property type="entry name" value="CYTOCHROME P450"/>
    <property type="match status" value="1"/>
</dbReference>
<keyword evidence="6 8" id="KW-0408">Iron</keyword>
<comment type="caution">
    <text evidence="10">The sequence shown here is derived from an EMBL/GenBank/DDBJ whole genome shotgun (WGS) entry which is preliminary data.</text>
</comment>
<dbReference type="PRINTS" id="PR00465">
    <property type="entry name" value="EP450IV"/>
</dbReference>
<evidence type="ECO:0000256" key="1">
    <source>
        <dbReference type="ARBA" id="ARBA00001971"/>
    </source>
</evidence>
<dbReference type="GO" id="GO:0016705">
    <property type="term" value="F:oxidoreductase activity, acting on paired donors, with incorporation or reduction of molecular oxygen"/>
    <property type="evidence" value="ECO:0007669"/>
    <property type="project" value="InterPro"/>
</dbReference>
<dbReference type="CDD" id="cd11041">
    <property type="entry name" value="CYP503A1-like"/>
    <property type="match status" value="1"/>
</dbReference>
<dbReference type="InterPro" id="IPR036396">
    <property type="entry name" value="Cyt_P450_sf"/>
</dbReference>
<dbReference type="EMBL" id="JAGSXJ010000016">
    <property type="protein sequence ID" value="KAH6684915.1"/>
    <property type="molecule type" value="Genomic_DNA"/>
</dbReference>
<dbReference type="Pfam" id="PF00067">
    <property type="entry name" value="p450"/>
    <property type="match status" value="1"/>
</dbReference>
<dbReference type="SUPFAM" id="SSF48264">
    <property type="entry name" value="Cytochrome P450"/>
    <property type="match status" value="1"/>
</dbReference>
<sequence>MPSFVGNFSTADSFPPHPPIFEASHLLSLGLAFSLGFLILCRVTSSNKKSEYPLVTLDNDINNPTTDRQNYRLRGNELLEKGRAEHPGQPFRVISENGDLLILPPRLANEIRNIDELSFMESLKQAYHASLPGFEPFQATSRTDQLIQTVITQPLSDETAYALDLRFGKANEWTEYNLFNEILDIVARTSTRAFLGDQVCRNEDWLNISKSFAVQAFKAASSLRRTSLSLRFLFHWFDPECRKVRIVMAKSREIITPVIQERQRVRREALARGLPVPTFNDAIDWFEDEAQGRPYDPAILQLTISMVAIHTTNDLICETVTNIARNPELFPQLREEISRVLRVEGWKKTALSNLKLLDSVIKESQRLKPVGSTSQSRIVTSSVTLSDGTYLPKGTHLTCDAGLRLSDVYYTDPLRFDGARHLAWRDTPGKETLAHLVSTSPENMGFGHGQHSCPGRFFAANEIKIALCHMLMKYDWKLVEGCEPKTQPIGLMLNTDPTTRVLIKKREQAELDIDDLDGFGR</sequence>
<evidence type="ECO:0000256" key="7">
    <source>
        <dbReference type="ARBA" id="ARBA00023033"/>
    </source>
</evidence>
<comment type="cofactor">
    <cofactor evidence="1 8">
        <name>heme</name>
        <dbReference type="ChEBI" id="CHEBI:30413"/>
    </cofactor>
</comment>
<evidence type="ECO:0000256" key="9">
    <source>
        <dbReference type="RuleBase" id="RU000461"/>
    </source>
</evidence>
<evidence type="ECO:0000313" key="10">
    <source>
        <dbReference type="EMBL" id="KAH6684915.1"/>
    </source>
</evidence>
<dbReference type="InterPro" id="IPR017972">
    <property type="entry name" value="Cyt_P450_CS"/>
</dbReference>
<dbReference type="GO" id="GO:0004497">
    <property type="term" value="F:monooxygenase activity"/>
    <property type="evidence" value="ECO:0007669"/>
    <property type="project" value="UniProtKB-KW"/>
</dbReference>
<keyword evidence="11" id="KW-1185">Reference proteome</keyword>
<feature type="binding site" description="axial binding residue" evidence="8">
    <location>
        <position position="453"/>
    </location>
    <ligand>
        <name>heme</name>
        <dbReference type="ChEBI" id="CHEBI:30413"/>
    </ligand>
    <ligandPart>
        <name>Fe</name>
        <dbReference type="ChEBI" id="CHEBI:18248"/>
    </ligandPart>
</feature>
<dbReference type="InterPro" id="IPR001128">
    <property type="entry name" value="Cyt_P450"/>
</dbReference>
<dbReference type="AlphaFoldDB" id="A0A9P8V8B9"/>
<keyword evidence="3 8" id="KW-0349">Heme</keyword>
<keyword evidence="7 9" id="KW-0503">Monooxygenase</keyword>
<evidence type="ECO:0000256" key="3">
    <source>
        <dbReference type="ARBA" id="ARBA00022617"/>
    </source>
</evidence>